<sequence>MQETAEQYIQRILGHVEGQDAIKVQRATVGKLKRLIHGLTAKQMKWRPEPAKWSIAEIVAHLADTEIAASWRMRSVIGENGVTTQPFDQDAWASVFQYQKRDVRRSLEVFRVLRENNLALLKEIPREAWDHYGMHLERGKETVAHLVRMFAGHDTNHVLQIERIVKQLKTKTKKRK</sequence>
<dbReference type="Pfam" id="PF12867">
    <property type="entry name" value="DinB_2"/>
    <property type="match status" value="1"/>
</dbReference>
<dbReference type="Gene3D" id="1.20.120.450">
    <property type="entry name" value="dinb family like domain"/>
    <property type="match status" value="1"/>
</dbReference>
<evidence type="ECO:0000313" key="3">
    <source>
        <dbReference type="Proteomes" id="UP000238701"/>
    </source>
</evidence>
<evidence type="ECO:0000313" key="2">
    <source>
        <dbReference type="EMBL" id="SPF36117.1"/>
    </source>
</evidence>
<proteinExistence type="predicted"/>
<reference evidence="3" key="1">
    <citation type="submission" date="2018-02" db="EMBL/GenBank/DDBJ databases">
        <authorList>
            <person name="Hausmann B."/>
        </authorList>
    </citation>
    <scope>NUCLEOTIDE SEQUENCE [LARGE SCALE GENOMIC DNA]</scope>
    <source>
        <strain evidence="3">Peat soil MAG SbA1</strain>
    </source>
</reference>
<dbReference type="Proteomes" id="UP000238701">
    <property type="component" value="Unassembled WGS sequence"/>
</dbReference>
<dbReference type="EMBL" id="OMOD01000057">
    <property type="protein sequence ID" value="SPF36117.1"/>
    <property type="molecule type" value="Genomic_DNA"/>
</dbReference>
<dbReference type="OrthoDB" id="9793216at2"/>
<dbReference type="InterPro" id="IPR024775">
    <property type="entry name" value="DinB-like"/>
</dbReference>
<dbReference type="AlphaFoldDB" id="A0A2U3K978"/>
<organism evidence="2 3">
    <name type="scientific">Candidatus Sulfotelmatobacter kueseliae</name>
    <dbReference type="NCBI Taxonomy" id="2042962"/>
    <lineage>
        <taxon>Bacteria</taxon>
        <taxon>Pseudomonadati</taxon>
        <taxon>Acidobacteriota</taxon>
        <taxon>Terriglobia</taxon>
        <taxon>Terriglobales</taxon>
        <taxon>Candidatus Korobacteraceae</taxon>
        <taxon>Candidatus Sulfotelmatobacter</taxon>
    </lineage>
</organism>
<name>A0A2U3K978_9BACT</name>
<evidence type="ECO:0000259" key="1">
    <source>
        <dbReference type="Pfam" id="PF12867"/>
    </source>
</evidence>
<feature type="domain" description="DinB-like" evidence="1">
    <location>
        <begin position="31"/>
        <end position="161"/>
    </location>
</feature>
<protein>
    <recommendedName>
        <fullName evidence="1">DinB-like domain-containing protein</fullName>
    </recommendedName>
</protein>
<gene>
    <name evidence="2" type="ORF">SBA1_150010</name>
</gene>
<dbReference type="InterPro" id="IPR034660">
    <property type="entry name" value="DinB/YfiT-like"/>
</dbReference>
<accession>A0A2U3K978</accession>
<dbReference type="SUPFAM" id="SSF109854">
    <property type="entry name" value="DinB/YfiT-like putative metalloenzymes"/>
    <property type="match status" value="1"/>
</dbReference>